<name>A0AAN9TXM9_9PEZI</name>
<organism evidence="2 3">
    <name type="scientific">Cytospora paraplurivora</name>
    <dbReference type="NCBI Taxonomy" id="2898453"/>
    <lineage>
        <taxon>Eukaryota</taxon>
        <taxon>Fungi</taxon>
        <taxon>Dikarya</taxon>
        <taxon>Ascomycota</taxon>
        <taxon>Pezizomycotina</taxon>
        <taxon>Sordariomycetes</taxon>
        <taxon>Sordariomycetidae</taxon>
        <taxon>Diaporthales</taxon>
        <taxon>Cytosporaceae</taxon>
        <taxon>Cytospora</taxon>
    </lineage>
</organism>
<dbReference type="Proteomes" id="UP001320245">
    <property type="component" value="Unassembled WGS sequence"/>
</dbReference>
<feature type="compositionally biased region" description="Polar residues" evidence="1">
    <location>
        <begin position="75"/>
        <end position="84"/>
    </location>
</feature>
<feature type="region of interest" description="Disordered" evidence="1">
    <location>
        <begin position="63"/>
        <end position="116"/>
    </location>
</feature>
<dbReference type="AlphaFoldDB" id="A0AAN9TXM9"/>
<dbReference type="EMBL" id="JAJSPL020000062">
    <property type="protein sequence ID" value="KAK7730401.1"/>
    <property type="molecule type" value="Genomic_DNA"/>
</dbReference>
<comment type="caution">
    <text evidence="2">The sequence shown here is derived from an EMBL/GenBank/DDBJ whole genome shotgun (WGS) entry which is preliminary data.</text>
</comment>
<feature type="region of interest" description="Disordered" evidence="1">
    <location>
        <begin position="1"/>
        <end position="41"/>
    </location>
</feature>
<keyword evidence="3" id="KW-1185">Reference proteome</keyword>
<evidence type="ECO:0000256" key="1">
    <source>
        <dbReference type="SAM" id="MobiDB-lite"/>
    </source>
</evidence>
<feature type="compositionally biased region" description="Low complexity" evidence="1">
    <location>
        <begin position="1"/>
        <end position="20"/>
    </location>
</feature>
<feature type="compositionally biased region" description="Basic and acidic residues" evidence="1">
    <location>
        <begin position="94"/>
        <end position="116"/>
    </location>
</feature>
<evidence type="ECO:0000313" key="2">
    <source>
        <dbReference type="EMBL" id="KAK7730401.1"/>
    </source>
</evidence>
<protein>
    <submittedName>
        <fullName evidence="2">Uncharacterized protein</fullName>
    </submittedName>
</protein>
<sequence>MVDMSPNNSSNNANTAENKAPTSYKQQLDEVASEVKYPKTENQGGIVNKVVETVSQYVPAVSNILGKGQKEEDTTASGSENIDTQVPALPHHSTQVEEFVRDQHRSNTDDYEIGKK</sequence>
<gene>
    <name evidence="2" type="ORF">SLS53_009020</name>
</gene>
<evidence type="ECO:0000313" key="3">
    <source>
        <dbReference type="Proteomes" id="UP001320245"/>
    </source>
</evidence>
<reference evidence="2 3" key="1">
    <citation type="journal article" date="2023" name="PLoS ONE">
        <title>Cytospora paraplurivora sp. nov. isolated from orchards with fruit tree decline syndrome in Ontario, Canada.</title>
        <authorList>
            <person name="Ilyukhin E."/>
            <person name="Nguyen H.D.T."/>
            <person name="Castle A.J."/>
            <person name="Ellouze W."/>
        </authorList>
    </citation>
    <scope>NUCLEOTIDE SEQUENCE [LARGE SCALE GENOMIC DNA]</scope>
    <source>
        <strain evidence="2 3">FDS-564</strain>
    </source>
</reference>
<accession>A0AAN9TXM9</accession>
<proteinExistence type="predicted"/>